<evidence type="ECO:0000313" key="2">
    <source>
        <dbReference type="Proteomes" id="UP000299102"/>
    </source>
</evidence>
<sequence>MIGPLSRSRENSSRVGGAVAFSLLLGRIGRWSGRETNASQTERLGRSCFSIARSMLSLARSAQAERDNES</sequence>
<name>A0A4C1X925_EUMVA</name>
<comment type="caution">
    <text evidence="1">The sequence shown here is derived from an EMBL/GenBank/DDBJ whole genome shotgun (WGS) entry which is preliminary data.</text>
</comment>
<protein>
    <submittedName>
        <fullName evidence="1">Uncharacterized protein</fullName>
    </submittedName>
</protein>
<proteinExistence type="predicted"/>
<evidence type="ECO:0000313" key="1">
    <source>
        <dbReference type="EMBL" id="GBP59540.1"/>
    </source>
</evidence>
<gene>
    <name evidence="1" type="ORF">EVAR_83259_1</name>
</gene>
<keyword evidence="2" id="KW-1185">Reference proteome</keyword>
<reference evidence="1 2" key="1">
    <citation type="journal article" date="2019" name="Commun. Biol.">
        <title>The bagworm genome reveals a unique fibroin gene that provides high tensile strength.</title>
        <authorList>
            <person name="Kono N."/>
            <person name="Nakamura H."/>
            <person name="Ohtoshi R."/>
            <person name="Tomita M."/>
            <person name="Numata K."/>
            <person name="Arakawa K."/>
        </authorList>
    </citation>
    <scope>NUCLEOTIDE SEQUENCE [LARGE SCALE GENOMIC DNA]</scope>
</reference>
<dbReference type="AlphaFoldDB" id="A0A4C1X925"/>
<accession>A0A4C1X925</accession>
<dbReference type="Proteomes" id="UP000299102">
    <property type="component" value="Unassembled WGS sequence"/>
</dbReference>
<dbReference type="OrthoDB" id="6931130at2759"/>
<dbReference type="EMBL" id="BGZK01000764">
    <property type="protein sequence ID" value="GBP59540.1"/>
    <property type="molecule type" value="Genomic_DNA"/>
</dbReference>
<organism evidence="1 2">
    <name type="scientific">Eumeta variegata</name>
    <name type="common">Bagworm moth</name>
    <name type="synonym">Eumeta japonica</name>
    <dbReference type="NCBI Taxonomy" id="151549"/>
    <lineage>
        <taxon>Eukaryota</taxon>
        <taxon>Metazoa</taxon>
        <taxon>Ecdysozoa</taxon>
        <taxon>Arthropoda</taxon>
        <taxon>Hexapoda</taxon>
        <taxon>Insecta</taxon>
        <taxon>Pterygota</taxon>
        <taxon>Neoptera</taxon>
        <taxon>Endopterygota</taxon>
        <taxon>Lepidoptera</taxon>
        <taxon>Glossata</taxon>
        <taxon>Ditrysia</taxon>
        <taxon>Tineoidea</taxon>
        <taxon>Psychidae</taxon>
        <taxon>Oiketicinae</taxon>
        <taxon>Eumeta</taxon>
    </lineage>
</organism>